<proteinExistence type="predicted"/>
<dbReference type="Pfam" id="PF06568">
    <property type="entry name" value="YjiS-like"/>
    <property type="match status" value="1"/>
</dbReference>
<dbReference type="InterPro" id="IPR009506">
    <property type="entry name" value="YjiS-like"/>
</dbReference>
<feature type="domain" description="YjiS-like" evidence="2">
    <location>
        <begin position="26"/>
        <end position="57"/>
    </location>
</feature>
<dbReference type="OrthoDB" id="8096613at2"/>
<dbReference type="RefSeq" id="WP_058291208.1">
    <property type="nucleotide sequence ID" value="NZ_CYSD01000042.1"/>
</dbReference>
<organism evidence="3 4">
    <name type="scientific">Tritonibacter multivorans</name>
    <dbReference type="NCBI Taxonomy" id="928856"/>
    <lineage>
        <taxon>Bacteria</taxon>
        <taxon>Pseudomonadati</taxon>
        <taxon>Pseudomonadota</taxon>
        <taxon>Alphaproteobacteria</taxon>
        <taxon>Rhodobacterales</taxon>
        <taxon>Paracoccaceae</taxon>
        <taxon>Tritonibacter</taxon>
    </lineage>
</organism>
<accession>A0A0N7M0P5</accession>
<dbReference type="EMBL" id="CYSD01000042">
    <property type="protein sequence ID" value="CUH81041.1"/>
    <property type="molecule type" value="Genomic_DNA"/>
</dbReference>
<evidence type="ECO:0000313" key="4">
    <source>
        <dbReference type="Proteomes" id="UP000052022"/>
    </source>
</evidence>
<reference evidence="3 4" key="1">
    <citation type="submission" date="2015-09" db="EMBL/GenBank/DDBJ databases">
        <authorList>
            <consortium name="Swine Surveillance"/>
        </authorList>
    </citation>
    <scope>NUCLEOTIDE SEQUENCE [LARGE SCALE GENOMIC DNA]</scope>
    <source>
        <strain evidence="3 4">CECT 7557</strain>
    </source>
</reference>
<gene>
    <name evidence="3" type="ORF">TRM7557_03197</name>
</gene>
<dbReference type="STRING" id="928856.SAMN04488049_10233"/>
<sequence length="74" mass="8587">MSDLSTSFSRRSRPLAARRRSVFGMLADMIALRRQRQDLSQLDARTLKDIGVTREAAQDEARRPSWDAPSHWMR</sequence>
<feature type="region of interest" description="Disordered" evidence="1">
    <location>
        <begin position="53"/>
        <end position="74"/>
    </location>
</feature>
<feature type="compositionally biased region" description="Basic and acidic residues" evidence="1">
    <location>
        <begin position="53"/>
        <end position="65"/>
    </location>
</feature>
<name>A0A0N7M0P5_9RHOB</name>
<dbReference type="Proteomes" id="UP000052022">
    <property type="component" value="Unassembled WGS sequence"/>
</dbReference>
<evidence type="ECO:0000256" key="1">
    <source>
        <dbReference type="SAM" id="MobiDB-lite"/>
    </source>
</evidence>
<evidence type="ECO:0000313" key="3">
    <source>
        <dbReference type="EMBL" id="CUH81041.1"/>
    </source>
</evidence>
<protein>
    <recommendedName>
        <fullName evidence="2">YjiS-like domain-containing protein</fullName>
    </recommendedName>
</protein>
<keyword evidence="4" id="KW-1185">Reference proteome</keyword>
<evidence type="ECO:0000259" key="2">
    <source>
        <dbReference type="Pfam" id="PF06568"/>
    </source>
</evidence>
<dbReference type="AlphaFoldDB" id="A0A0N7M0P5"/>